<organism evidence="2 3">
    <name type="scientific">Trypanosoma congolense (strain IL3000)</name>
    <dbReference type="NCBI Taxonomy" id="1068625"/>
    <lineage>
        <taxon>Eukaryota</taxon>
        <taxon>Discoba</taxon>
        <taxon>Euglenozoa</taxon>
        <taxon>Kinetoplastea</taxon>
        <taxon>Metakinetoplastina</taxon>
        <taxon>Trypanosomatida</taxon>
        <taxon>Trypanosomatidae</taxon>
        <taxon>Trypanosoma</taxon>
        <taxon>Nannomonas</taxon>
    </lineage>
</organism>
<dbReference type="AlphaFoldDB" id="F9W9M5"/>
<feature type="transmembrane region" description="Helical" evidence="1">
    <location>
        <begin position="75"/>
        <end position="95"/>
    </location>
</feature>
<feature type="transmembrane region" description="Helical" evidence="1">
    <location>
        <begin position="48"/>
        <end position="68"/>
    </location>
</feature>
<name>F9W9M5_TRYCI</name>
<evidence type="ECO:0000256" key="1">
    <source>
        <dbReference type="SAM" id="Phobius"/>
    </source>
</evidence>
<keyword evidence="1" id="KW-0812">Transmembrane</keyword>
<keyword evidence="3" id="KW-1185">Reference proteome</keyword>
<keyword evidence="1" id="KW-1133">Transmembrane helix</keyword>
<dbReference type="Proteomes" id="UP000000702">
    <property type="component" value="Unassembled WGS sequence"/>
</dbReference>
<dbReference type="VEuPathDB" id="TriTrypDB:TcIL3000_0_46150"/>
<protein>
    <submittedName>
        <fullName evidence="2">WGS project CAEQ00000000 data, annotated contig 1880</fullName>
    </submittedName>
</protein>
<comment type="caution">
    <text evidence="2">The sequence shown here is derived from an EMBL/GenBank/DDBJ whole genome shotgun (WGS) entry which is preliminary data.</text>
</comment>
<sequence>MGSSKSVMLRQSSCINAIVNLHTCDTRARGQAQQQATLAPQFRAWRLLLLWFSIFCNLFLVFVLFSFFRKGFLRCIFYLALCVDGCVVIFFLFVSDVGVVFSLCRCFFSFLLICYLFVGVTSALDFTLYFCLFWHIYGGLPYRGETRVVAICLGWSCGAFRLLSIVLSLRRANHLFPNECKRDNRCCTVWQAYYHHLFVCACFLYPRCCCEPWCFVCLLSLRQFPEHIRLSSITSLFDPLGCHAWIPAGTFLHPGQLAELPAACL</sequence>
<evidence type="ECO:0000313" key="3">
    <source>
        <dbReference type="Proteomes" id="UP000000702"/>
    </source>
</evidence>
<feature type="transmembrane region" description="Helical" evidence="1">
    <location>
        <begin position="107"/>
        <end position="136"/>
    </location>
</feature>
<gene>
    <name evidence="2" type="ORF">TCIL3000_0_46150</name>
</gene>
<reference evidence="2 3" key="2">
    <citation type="journal article" date="2012" name="Proc. Natl. Acad. Sci. U.S.A.">
        <title>Antigenic diversity is generated by distinct evolutionary mechanisms in African trypanosome species.</title>
        <authorList>
            <person name="Jackson A.P."/>
            <person name="Berry A."/>
            <person name="Aslett M."/>
            <person name="Allison H.C."/>
            <person name="Burton P."/>
            <person name="Vavrova-Anderson J."/>
            <person name="Brown R."/>
            <person name="Browne H."/>
            <person name="Corton N."/>
            <person name="Hauser H."/>
            <person name="Gamble J."/>
            <person name="Gilderthorp R."/>
            <person name="Marcello L."/>
            <person name="McQuillan J."/>
            <person name="Otto T.D."/>
            <person name="Quail M.A."/>
            <person name="Sanders M.J."/>
            <person name="van Tonder A."/>
            <person name="Ginger M.L."/>
            <person name="Field M.C."/>
            <person name="Barry J.D."/>
            <person name="Hertz-Fowler C."/>
            <person name="Berriman M."/>
        </authorList>
    </citation>
    <scope>NUCLEOTIDE SEQUENCE [LARGE SCALE GENOMIC DNA]</scope>
    <source>
        <strain evidence="2 3">IL3000</strain>
    </source>
</reference>
<accession>F9W9M5</accession>
<keyword evidence="1" id="KW-0472">Membrane</keyword>
<reference evidence="3" key="1">
    <citation type="submission" date="2011-07" db="EMBL/GenBank/DDBJ databases">
        <title>Divergent evolution of antigenic variation in African trypanosomes.</title>
        <authorList>
            <person name="Jackson A.P."/>
            <person name="Berry A."/>
            <person name="Allison H.C."/>
            <person name="Burton P."/>
            <person name="Anderson J."/>
            <person name="Aslett M."/>
            <person name="Brown R."/>
            <person name="Corton N."/>
            <person name="Harris D."/>
            <person name="Hauser H."/>
            <person name="Gamble J."/>
            <person name="Gilderthorp R."/>
            <person name="McQuillan J."/>
            <person name="Quail M.A."/>
            <person name="Sanders M."/>
            <person name="Van Tonder A."/>
            <person name="Ginger M.L."/>
            <person name="Donelson J.E."/>
            <person name="Field M.C."/>
            <person name="Barry J.D."/>
            <person name="Berriman M."/>
            <person name="Hertz-Fowler C."/>
        </authorList>
    </citation>
    <scope>NUCLEOTIDE SEQUENCE [LARGE SCALE GENOMIC DNA]</scope>
    <source>
        <strain evidence="3">IL3000</strain>
    </source>
</reference>
<evidence type="ECO:0000313" key="2">
    <source>
        <dbReference type="EMBL" id="CCD13929.1"/>
    </source>
</evidence>
<proteinExistence type="predicted"/>
<dbReference type="EMBL" id="CAEQ01001330">
    <property type="protein sequence ID" value="CCD13929.1"/>
    <property type="molecule type" value="Genomic_DNA"/>
</dbReference>